<reference evidence="3 4" key="1">
    <citation type="journal article" date="2002" name="Nature">
        <title>Genome sequence of the human malaria parasite Plasmodium falciparum.</title>
        <authorList>
            <person name="Gardner M.J."/>
            <person name="Hall N."/>
            <person name="Fung E."/>
            <person name="White O."/>
            <person name="Berriman M."/>
            <person name="Hyman R.W."/>
            <person name="Carlton J.M."/>
            <person name="Pain A."/>
            <person name="Nelson K.E."/>
            <person name="Bowman S."/>
            <person name="Paulsen I.T."/>
            <person name="James K."/>
            <person name="Eisen J.A."/>
            <person name="Rutherford K."/>
            <person name="Salzberg S.L."/>
            <person name="Craig A."/>
            <person name="Kyes S."/>
            <person name="Chan M.S."/>
            <person name="Nene V."/>
            <person name="Shallom S.J."/>
            <person name="Suh B."/>
            <person name="Peterson J."/>
            <person name="Angiuoli S."/>
            <person name="Pertea M."/>
            <person name="Allen J."/>
            <person name="Selengut J."/>
            <person name="Haft D."/>
            <person name="Mather M.W."/>
            <person name="Vaidya A.B."/>
            <person name="Martin D.M."/>
            <person name="Fairlamb A.H."/>
            <person name="Fraunholz M.J."/>
            <person name="Roos D.S."/>
            <person name="Ralph S.A."/>
            <person name="McFadden G.I."/>
            <person name="Cummings L.M."/>
            <person name="Subramanian G.M."/>
            <person name="Mungall C."/>
            <person name="Venter J.C."/>
            <person name="Carucci D.J."/>
            <person name="Hoffman S.L."/>
            <person name="Newbold C."/>
            <person name="Davis R.W."/>
            <person name="Fraser C.M."/>
            <person name="Barrell B."/>
        </authorList>
    </citation>
    <scope>NUCLEOTIDE SEQUENCE [LARGE SCALE GENOMIC DNA]</scope>
    <source>
        <strain evidence="4">Isolate 3D7</strain>
    </source>
</reference>
<gene>
    <name evidence="3" type="ORF">PF3D7_1150000</name>
</gene>
<dbReference type="Pfam" id="PF02009">
    <property type="entry name" value="RIFIN"/>
    <property type="match status" value="1"/>
</dbReference>
<protein>
    <submittedName>
        <fullName evidence="3">Rifin</fullName>
    </submittedName>
</protein>
<dbReference type="InterPro" id="IPR006373">
    <property type="entry name" value="VSA_Rifin"/>
</dbReference>
<keyword evidence="1" id="KW-0472">Membrane</keyword>
<feature type="chain" id="PRO_5030176199" evidence="2">
    <location>
        <begin position="24"/>
        <end position="369"/>
    </location>
</feature>
<keyword evidence="1" id="KW-1133">Transmembrane helix</keyword>
<dbReference type="EMBL" id="LN999945">
    <property type="protein sequence ID" value="CZT99158.1"/>
    <property type="molecule type" value="Genomic_DNA"/>
</dbReference>
<dbReference type="AlphaFoldDB" id="Q8IHM3"/>
<dbReference type="PaxDb" id="5833-PF11_0517"/>
<dbReference type="VEuPathDB" id="PlasmoDB:PF3D7_1150000"/>
<evidence type="ECO:0000313" key="3">
    <source>
        <dbReference type="EMBL" id="CZT99158.1"/>
    </source>
</evidence>
<sequence length="369" mass="40602">MKYNYTNILLFSLSLNILFLSSGVYNQGNHNLTLYKPTTTSRLLCECELYAPSNYDNDPEMKAVIHDFDHQTSERYKEYDKRTIKNRKKCKDQCDKEIQKIILKDKIEKELTEKLATLETNITTKDIPTCVCEKSLADKTEKFCLNCGFGLGSGVLQSLGLFGGSGIYAWTIGAPAAAIAAAKEAGAAAGIKAGHAVGATKVVELVNSKFGVETLGGQTLNDFFTATNYMNETLIFEAVHKEFYKTCVYSGTNASDRICIIFNSLSTGQGGTVTANEFIGTTAKEIVTQAQYTSNATASNVTTVKTAALKAKNMAVVEAGFDSYITAVNASIAAIFIIVLVMVIIYLILRYRRKKKMKKKLQYIKLLKE</sequence>
<dbReference type="NCBIfam" id="TIGR01477">
    <property type="entry name" value="RIFIN"/>
    <property type="match status" value="1"/>
</dbReference>
<evidence type="ECO:0000313" key="4">
    <source>
        <dbReference type="Proteomes" id="UP000001450"/>
    </source>
</evidence>
<feature type="signal peptide" evidence="2">
    <location>
        <begin position="1"/>
        <end position="23"/>
    </location>
</feature>
<dbReference type="SMR" id="Q8IHM3"/>
<dbReference type="HOGENOM" id="CLU_064205_0_0_1"/>
<accession>Q8IHM3</accession>
<dbReference type="PhylomeDB" id="Q8IHM3"/>
<dbReference type="KEGG" id="pfa:PF3D7_1150000"/>
<evidence type="ECO:0000256" key="2">
    <source>
        <dbReference type="SAM" id="SignalP"/>
    </source>
</evidence>
<keyword evidence="1" id="KW-0812">Transmembrane</keyword>
<evidence type="ECO:0000256" key="1">
    <source>
        <dbReference type="SAM" id="Phobius"/>
    </source>
</evidence>
<feature type="transmembrane region" description="Helical" evidence="1">
    <location>
        <begin position="324"/>
        <end position="349"/>
    </location>
</feature>
<keyword evidence="4" id="KW-1185">Reference proteome</keyword>
<dbReference type="GO" id="GO:0020002">
    <property type="term" value="C:host cell plasma membrane"/>
    <property type="evidence" value="ECO:0000314"/>
    <property type="project" value="GeneDB"/>
</dbReference>
<dbReference type="GeneID" id="811049"/>
<keyword evidence="2" id="KW-0732">Signal</keyword>
<dbReference type="InParanoid" id="Q8IHM3"/>
<dbReference type="Proteomes" id="UP000001450">
    <property type="component" value="Chromosome 11"/>
</dbReference>
<name>Q8IHM3_PLAF7</name>
<dbReference type="GO" id="GO:0020033">
    <property type="term" value="P:antigenic variation"/>
    <property type="evidence" value="ECO:0000304"/>
    <property type="project" value="GeneDB"/>
</dbReference>
<proteinExistence type="predicted"/>
<dbReference type="RefSeq" id="XP_001348173.2">
    <property type="nucleotide sequence ID" value="XM_001348137.2"/>
</dbReference>
<dbReference type="OMA" id="CMSPGAY"/>
<organism evidence="3 4">
    <name type="scientific">Plasmodium falciparum (isolate 3D7)</name>
    <dbReference type="NCBI Taxonomy" id="36329"/>
    <lineage>
        <taxon>Eukaryota</taxon>
        <taxon>Sar</taxon>
        <taxon>Alveolata</taxon>
        <taxon>Apicomplexa</taxon>
        <taxon>Aconoidasida</taxon>
        <taxon>Haemosporida</taxon>
        <taxon>Plasmodiidae</taxon>
        <taxon>Plasmodium</taxon>
        <taxon>Plasmodium (Laverania)</taxon>
    </lineage>
</organism>